<dbReference type="EMBL" id="KF900316">
    <property type="protein sequence ID" value="AIE90663.1"/>
    <property type="molecule type" value="Genomic_DNA"/>
</dbReference>
<sequence length="94" mass="10626">MNNVTITCQDKYEAQKLANLIFVNDTKETYVTEILNVVENEVVLSIKDKSAHSIVLGDNLQVLLFTDFIQSVIEKKQKIIQTETVGNSVKIVKE</sequence>
<reference evidence="1" key="1">
    <citation type="journal article" date="2014" name="Genome Biol. Evol.">
        <title>Pangenome evidence for extensive interdomain horizontal transfer affecting lineage core and shell genes in uncultured planktonic thaumarchaeota and euryarchaeota.</title>
        <authorList>
            <person name="Deschamps P."/>
            <person name="Zivanovic Y."/>
            <person name="Moreira D."/>
            <person name="Rodriguez-Valera F."/>
            <person name="Lopez-Garcia P."/>
        </authorList>
    </citation>
    <scope>NUCLEOTIDE SEQUENCE</scope>
</reference>
<dbReference type="AlphaFoldDB" id="A0A075FHW9"/>
<evidence type="ECO:0000313" key="1">
    <source>
        <dbReference type="EMBL" id="AIE90663.1"/>
    </source>
</evidence>
<name>A0A075FHW9_9ARCH</name>
<protein>
    <submittedName>
        <fullName evidence="1">Uncharacterized protein</fullName>
    </submittedName>
</protein>
<proteinExistence type="predicted"/>
<accession>A0A075FHW9</accession>
<organism evidence="1">
    <name type="scientific">uncultured marine thaumarchaeote AD1000_05_B01</name>
    <dbReference type="NCBI Taxonomy" id="1455883"/>
    <lineage>
        <taxon>Archaea</taxon>
        <taxon>Nitrososphaerota</taxon>
        <taxon>environmental samples</taxon>
    </lineage>
</organism>